<dbReference type="InterPro" id="IPR024969">
    <property type="entry name" value="EIF3F/CSN6-like_C"/>
</dbReference>
<dbReference type="GO" id="GO:0048731">
    <property type="term" value="P:system development"/>
    <property type="evidence" value="ECO:0007669"/>
    <property type="project" value="UniProtKB-ARBA"/>
</dbReference>
<comment type="similarity">
    <text evidence="2">Belongs to the peptidase M67A family.</text>
</comment>
<organism evidence="15 16">
    <name type="scientific">Malus baccata</name>
    <name type="common">Siberian crab apple</name>
    <name type="synonym">Pyrus baccata</name>
    <dbReference type="NCBI Taxonomy" id="106549"/>
    <lineage>
        <taxon>Eukaryota</taxon>
        <taxon>Viridiplantae</taxon>
        <taxon>Streptophyta</taxon>
        <taxon>Embryophyta</taxon>
        <taxon>Tracheophyta</taxon>
        <taxon>Spermatophyta</taxon>
        <taxon>Magnoliopsida</taxon>
        <taxon>eudicotyledons</taxon>
        <taxon>Gunneridae</taxon>
        <taxon>Pentapetalae</taxon>
        <taxon>rosids</taxon>
        <taxon>fabids</taxon>
        <taxon>Rosales</taxon>
        <taxon>Rosaceae</taxon>
        <taxon>Amygdaloideae</taxon>
        <taxon>Maleae</taxon>
        <taxon>Malus</taxon>
    </lineage>
</organism>
<dbReference type="SMART" id="SM00232">
    <property type="entry name" value="JAB_MPN"/>
    <property type="match status" value="1"/>
</dbReference>
<evidence type="ECO:0000256" key="11">
    <source>
        <dbReference type="PROSITE-ProRule" id="PRU00108"/>
    </source>
</evidence>
<keyword evidence="5" id="KW-0805">Transcription regulation</keyword>
<feature type="region of interest" description="Disordered" evidence="13">
    <location>
        <begin position="91"/>
        <end position="115"/>
    </location>
</feature>
<evidence type="ECO:0000256" key="1">
    <source>
        <dbReference type="ARBA" id="ARBA00004123"/>
    </source>
</evidence>
<evidence type="ECO:0000256" key="5">
    <source>
        <dbReference type="ARBA" id="ARBA00023015"/>
    </source>
</evidence>
<dbReference type="Pfam" id="PF01398">
    <property type="entry name" value="JAB"/>
    <property type="match status" value="1"/>
</dbReference>
<keyword evidence="7 11" id="KW-0371">Homeobox</keyword>
<reference evidence="15 16" key="1">
    <citation type="journal article" date="2019" name="G3 (Bethesda)">
        <title>Sequencing of a Wild Apple (Malus baccata) Genome Unravels the Differences Between Cultivated and Wild Apple Species Regarding Disease Resistance and Cold Tolerance.</title>
        <authorList>
            <person name="Chen X."/>
        </authorList>
    </citation>
    <scope>NUCLEOTIDE SEQUENCE [LARGE SCALE GENOMIC DNA]</scope>
    <source>
        <strain evidence="16">cv. Shandingzi</strain>
        <tissue evidence="15">Leaves</tissue>
    </source>
</reference>
<dbReference type="Proteomes" id="UP000315295">
    <property type="component" value="Unassembled WGS sequence"/>
</dbReference>
<dbReference type="Gene3D" id="1.10.10.60">
    <property type="entry name" value="Homeodomain-like"/>
    <property type="match status" value="1"/>
</dbReference>
<dbReference type="GO" id="GO:0003677">
    <property type="term" value="F:DNA binding"/>
    <property type="evidence" value="ECO:0007669"/>
    <property type="project" value="UniProtKB-UniRule"/>
</dbReference>
<dbReference type="Pfam" id="PF00046">
    <property type="entry name" value="Homeodomain"/>
    <property type="match status" value="1"/>
</dbReference>
<evidence type="ECO:0000256" key="6">
    <source>
        <dbReference type="ARBA" id="ARBA00023125"/>
    </source>
</evidence>
<dbReference type="CDD" id="cd08062">
    <property type="entry name" value="MPN_RPN7_8"/>
    <property type="match status" value="1"/>
</dbReference>
<dbReference type="EMBL" id="VIEB01001301">
    <property type="protein sequence ID" value="TQD73340.1"/>
    <property type="molecule type" value="Genomic_DNA"/>
</dbReference>
<dbReference type="InterPro" id="IPR009057">
    <property type="entry name" value="Homeodomain-like_sf"/>
</dbReference>
<feature type="domain" description="Homeobox" evidence="14">
    <location>
        <begin position="26"/>
        <end position="91"/>
    </location>
</feature>
<sequence>MDDGMSGFCIKASSFRSGGDGGNGNSGTKCGRWNPTIEQVKVLTDLFRSGLRTPSTDQIQKISSQLSFYGKIESKNVFYWFQNHKARERQKRRKVSIDDKDIIRRDQENTPSPKQINQVSEPVRVIETLQLFPINSLNESEGEKLRFHANEYCKEASAFTYTVGTEMDLPPLDLRLMPFEEDDKDPSIWFLDHNYHEAMYSMAKRINAKEHVVGWYSTGPKLRENDLDIHGLFNDYVPNPVLVIIDVQPKELGIPTKAYCAVEEVKENATQKSQKVFVHVPSEIAAHEVEEIGVEHLLRDVKDTTISTLATEVTGKLTGLKGLEARLKEIRGYLDLVIDGKLPLNHEILYHLQDVFNLLPNLNVSDLVKAFSVKTNDMMLVIYLSSLIRSVIALHNLINNKMHNKEHEKAEDSKQVAVSTAAGS</sequence>
<dbReference type="AlphaFoldDB" id="A0A540KGP9"/>
<evidence type="ECO:0000256" key="7">
    <source>
        <dbReference type="ARBA" id="ARBA00023155"/>
    </source>
</evidence>
<keyword evidence="9 11" id="KW-0539">Nucleus</keyword>
<dbReference type="Gene3D" id="3.40.140.10">
    <property type="entry name" value="Cytidine Deaminase, domain 2"/>
    <property type="match status" value="1"/>
</dbReference>
<dbReference type="InterPro" id="IPR001356">
    <property type="entry name" value="HD"/>
</dbReference>
<dbReference type="Pfam" id="PF13012">
    <property type="entry name" value="MitMem_reg"/>
    <property type="match status" value="1"/>
</dbReference>
<feature type="compositionally biased region" description="Basic and acidic residues" evidence="13">
    <location>
        <begin position="95"/>
        <end position="108"/>
    </location>
</feature>
<keyword evidence="16" id="KW-1185">Reference proteome</keyword>
<name>A0A540KGP9_MALBA</name>
<evidence type="ECO:0000256" key="10">
    <source>
        <dbReference type="ARBA" id="ARBA00024040"/>
    </source>
</evidence>
<dbReference type="PROSITE" id="PS50071">
    <property type="entry name" value="HOMEOBOX_2"/>
    <property type="match status" value="1"/>
</dbReference>
<accession>A0A540KGP9</accession>
<evidence type="ECO:0000256" key="3">
    <source>
        <dbReference type="ARBA" id="ARBA00022473"/>
    </source>
</evidence>
<feature type="compositionally biased region" description="Basic and acidic residues" evidence="13">
    <location>
        <begin position="405"/>
        <end position="414"/>
    </location>
</feature>
<feature type="region of interest" description="Disordered" evidence="13">
    <location>
        <begin position="405"/>
        <end position="424"/>
    </location>
</feature>
<dbReference type="STRING" id="106549.A0A540KGP9"/>
<dbReference type="InterPro" id="IPR000555">
    <property type="entry name" value="JAMM/MPN+_dom"/>
</dbReference>
<feature type="DNA-binding region" description="Homeobox" evidence="11">
    <location>
        <begin position="28"/>
        <end position="92"/>
    </location>
</feature>
<keyword evidence="3" id="KW-0217">Developmental protein</keyword>
<dbReference type="GO" id="GO:0005634">
    <property type="term" value="C:nucleus"/>
    <property type="evidence" value="ECO:0007669"/>
    <property type="project" value="UniProtKB-SubCell"/>
</dbReference>
<keyword evidence="4" id="KW-0647">Proteasome</keyword>
<dbReference type="GO" id="GO:0008237">
    <property type="term" value="F:metallopeptidase activity"/>
    <property type="evidence" value="ECO:0007669"/>
    <property type="project" value="InterPro"/>
</dbReference>
<dbReference type="PANTHER" id="PTHR10540:SF7">
    <property type="entry name" value="26S PROTEASOME NON-ATPASE REGULATORY SUBUNIT 7"/>
    <property type="match status" value="1"/>
</dbReference>
<dbReference type="CDD" id="cd00086">
    <property type="entry name" value="homeodomain"/>
    <property type="match status" value="1"/>
</dbReference>
<evidence type="ECO:0000256" key="2">
    <source>
        <dbReference type="ARBA" id="ARBA00008568"/>
    </source>
</evidence>
<comment type="subcellular location">
    <subcellularLocation>
        <location evidence="1 11 12">Nucleus</location>
    </subcellularLocation>
</comment>
<dbReference type="PANTHER" id="PTHR10540">
    <property type="entry name" value="EUKARYOTIC TRANSLATION INITIATION FACTOR 3 SUBUNIT F-RELATED"/>
    <property type="match status" value="1"/>
</dbReference>
<evidence type="ECO:0000256" key="12">
    <source>
        <dbReference type="RuleBase" id="RU000682"/>
    </source>
</evidence>
<dbReference type="InterPro" id="IPR033858">
    <property type="entry name" value="MPN_RPN7_8"/>
</dbReference>
<dbReference type="GO" id="GO:0005838">
    <property type="term" value="C:proteasome regulatory particle"/>
    <property type="evidence" value="ECO:0007669"/>
    <property type="project" value="InterPro"/>
</dbReference>
<evidence type="ECO:0000256" key="4">
    <source>
        <dbReference type="ARBA" id="ARBA00022942"/>
    </source>
</evidence>
<dbReference type="FunFam" id="1.10.10.60:FF:000118">
    <property type="entry name" value="WUSCHEL-related homeobox 11"/>
    <property type="match status" value="1"/>
</dbReference>
<protein>
    <recommendedName>
        <fullName evidence="14">Homeobox domain-containing protein</fullName>
    </recommendedName>
</protein>
<gene>
    <name evidence="15" type="ORF">C1H46_041130</name>
</gene>
<evidence type="ECO:0000313" key="16">
    <source>
        <dbReference type="Proteomes" id="UP000315295"/>
    </source>
</evidence>
<dbReference type="SUPFAM" id="SSF46689">
    <property type="entry name" value="Homeodomain-like"/>
    <property type="match status" value="1"/>
</dbReference>
<proteinExistence type="inferred from homology"/>
<keyword evidence="8" id="KW-0804">Transcription</keyword>
<evidence type="ECO:0000259" key="14">
    <source>
        <dbReference type="PROSITE" id="PS50071"/>
    </source>
</evidence>
<evidence type="ECO:0000256" key="9">
    <source>
        <dbReference type="ARBA" id="ARBA00023242"/>
    </source>
</evidence>
<evidence type="ECO:0000256" key="13">
    <source>
        <dbReference type="SAM" id="MobiDB-lite"/>
    </source>
</evidence>
<dbReference type="SMART" id="SM00389">
    <property type="entry name" value="HOX"/>
    <property type="match status" value="1"/>
</dbReference>
<comment type="similarity">
    <text evidence="10">Belongs to the WUS homeobox family.</text>
</comment>
<comment type="caution">
    <text evidence="15">The sequence shown here is derived from an EMBL/GenBank/DDBJ whole genome shotgun (WGS) entry which is preliminary data.</text>
</comment>
<dbReference type="GO" id="GO:0043161">
    <property type="term" value="P:proteasome-mediated ubiquitin-dependent protein catabolic process"/>
    <property type="evidence" value="ECO:0007669"/>
    <property type="project" value="TreeGrafter"/>
</dbReference>
<evidence type="ECO:0000313" key="15">
    <source>
        <dbReference type="EMBL" id="TQD73340.1"/>
    </source>
</evidence>
<evidence type="ECO:0000256" key="8">
    <source>
        <dbReference type="ARBA" id="ARBA00023163"/>
    </source>
</evidence>
<keyword evidence="6 11" id="KW-0238">DNA-binding</keyword>